<dbReference type="RefSeq" id="WP_203699444.1">
    <property type="nucleotide sequence ID" value="NZ_BAAALC010000016.1"/>
</dbReference>
<accession>A0A8J3LBC9</accession>
<name>A0A8J3LBC9_9ACTN</name>
<keyword evidence="3" id="KW-1185">Reference proteome</keyword>
<evidence type="ECO:0000313" key="3">
    <source>
        <dbReference type="Proteomes" id="UP000630887"/>
    </source>
</evidence>
<gene>
    <name evidence="2" type="ORF">Cco03nite_82000</name>
</gene>
<evidence type="ECO:0000313" key="2">
    <source>
        <dbReference type="EMBL" id="GIG11500.1"/>
    </source>
</evidence>
<proteinExistence type="predicted"/>
<dbReference type="Proteomes" id="UP000630887">
    <property type="component" value="Unassembled WGS sequence"/>
</dbReference>
<organism evidence="2 3">
    <name type="scientific">Catellatospora coxensis</name>
    <dbReference type="NCBI Taxonomy" id="310354"/>
    <lineage>
        <taxon>Bacteria</taxon>
        <taxon>Bacillati</taxon>
        <taxon>Actinomycetota</taxon>
        <taxon>Actinomycetes</taxon>
        <taxon>Micromonosporales</taxon>
        <taxon>Micromonosporaceae</taxon>
        <taxon>Catellatospora</taxon>
    </lineage>
</organism>
<dbReference type="EMBL" id="BONI01000141">
    <property type="protein sequence ID" value="GIG11500.1"/>
    <property type="molecule type" value="Genomic_DNA"/>
</dbReference>
<dbReference type="PROSITE" id="PS51257">
    <property type="entry name" value="PROKAR_LIPOPROTEIN"/>
    <property type="match status" value="1"/>
</dbReference>
<feature type="transmembrane region" description="Helical" evidence="1">
    <location>
        <begin position="35"/>
        <end position="54"/>
    </location>
</feature>
<comment type="caution">
    <text evidence="2">The sequence shown here is derived from an EMBL/GenBank/DDBJ whole genome shotgun (WGS) entry which is preliminary data.</text>
</comment>
<keyword evidence="1" id="KW-0812">Transmembrane</keyword>
<feature type="transmembrane region" description="Helical" evidence="1">
    <location>
        <begin position="9"/>
        <end position="29"/>
    </location>
</feature>
<keyword evidence="1" id="KW-1133">Transmembrane helix</keyword>
<reference evidence="2 3" key="1">
    <citation type="submission" date="2021-01" db="EMBL/GenBank/DDBJ databases">
        <title>Whole genome shotgun sequence of Catellatospora coxensis NBRC 107359.</title>
        <authorList>
            <person name="Komaki H."/>
            <person name="Tamura T."/>
        </authorList>
    </citation>
    <scope>NUCLEOTIDE SEQUENCE [LARGE SCALE GENOMIC DNA]</scope>
    <source>
        <strain evidence="2 3">NBRC 107359</strain>
    </source>
</reference>
<evidence type="ECO:0000256" key="1">
    <source>
        <dbReference type="SAM" id="Phobius"/>
    </source>
</evidence>
<dbReference type="AlphaFoldDB" id="A0A8J3LBC9"/>
<protein>
    <submittedName>
        <fullName evidence="2">Uncharacterized protein</fullName>
    </submittedName>
</protein>
<sequence>MHSIDKTPFWAWPLGIVGCSGPVIAYLIVHEVYVAAALVGAAILYGAGLGRALLRRRLVAQGLPLDDRSTRTVPPRYEITTISGHTVWVVPKIDPESGLDWIELRQKCGDEVLVAMVGPGDFYPAHESAPADEPPAVH</sequence>
<keyword evidence="1" id="KW-0472">Membrane</keyword>